<dbReference type="InterPro" id="IPR009081">
    <property type="entry name" value="PP-bd_ACP"/>
</dbReference>
<gene>
    <name evidence="2" type="ORF">SsS58_06881</name>
</gene>
<dbReference type="EMBL" id="BCMM01000041">
    <property type="protein sequence ID" value="GAQ66450.1"/>
    <property type="molecule type" value="Genomic_DNA"/>
</dbReference>
<accession>A0A100JVJ0</accession>
<dbReference type="Pfam" id="PF00550">
    <property type="entry name" value="PP-binding"/>
    <property type="match status" value="1"/>
</dbReference>
<dbReference type="OrthoDB" id="4257495at2"/>
<evidence type="ECO:0000259" key="1">
    <source>
        <dbReference type="PROSITE" id="PS50075"/>
    </source>
</evidence>
<dbReference type="AlphaFoldDB" id="A0A100JVJ0"/>
<reference evidence="2 3" key="2">
    <citation type="journal article" date="2016" name="Genome Announc.">
        <title>Draft Genome Sequences of Streptomyces scabiei S58, Streptomyces turgidiscabies T45, and Streptomyces acidiscabies a10, the Pathogens of Potato Common Scab, Isolated in Japan.</title>
        <authorList>
            <person name="Tomihama T."/>
            <person name="Nishi Y."/>
            <person name="Sakai M."/>
            <person name="Ikenaga M."/>
            <person name="Okubo T."/>
            <person name="Ikeda S."/>
        </authorList>
    </citation>
    <scope>NUCLEOTIDE SEQUENCE [LARGE SCALE GENOMIC DNA]</scope>
    <source>
        <strain evidence="2 3">S58</strain>
    </source>
</reference>
<dbReference type="Proteomes" id="UP000067448">
    <property type="component" value="Unassembled WGS sequence"/>
</dbReference>
<dbReference type="PROSITE" id="PS50075">
    <property type="entry name" value="CARRIER"/>
    <property type="match status" value="1"/>
</dbReference>
<evidence type="ECO:0000313" key="2">
    <source>
        <dbReference type="EMBL" id="GAQ66450.1"/>
    </source>
</evidence>
<feature type="domain" description="Carrier" evidence="1">
    <location>
        <begin position="1"/>
        <end position="75"/>
    </location>
</feature>
<sequence length="75" mass="8492">MHTIDDFVHLVRDELGMPLEEYQISADLDQLPEWDSLYLLKLVTALEQAAGRSLPVGRLLEARSLGEIYQLAARP</sequence>
<reference evidence="3" key="3">
    <citation type="submission" date="2016-02" db="EMBL/GenBank/DDBJ databases">
        <title>Draft genome of pathogenic Streptomyces sp. in Japan.</title>
        <authorList>
            <person name="Tomihama T."/>
            <person name="Ikenaga M."/>
            <person name="Sakai M."/>
            <person name="Okubo T."/>
            <person name="Ikeda S."/>
        </authorList>
    </citation>
    <scope>NUCLEOTIDE SEQUENCE [LARGE SCALE GENOMIC DNA]</scope>
    <source>
        <strain evidence="3">S58</strain>
    </source>
</reference>
<comment type="caution">
    <text evidence="2">The sequence shown here is derived from an EMBL/GenBank/DDBJ whole genome shotgun (WGS) entry which is preliminary data.</text>
</comment>
<dbReference type="SUPFAM" id="SSF47336">
    <property type="entry name" value="ACP-like"/>
    <property type="match status" value="1"/>
</dbReference>
<organism evidence="2 3">
    <name type="scientific">Streptomyces scabiei</name>
    <dbReference type="NCBI Taxonomy" id="1930"/>
    <lineage>
        <taxon>Bacteria</taxon>
        <taxon>Bacillati</taxon>
        <taxon>Actinomycetota</taxon>
        <taxon>Actinomycetes</taxon>
        <taxon>Kitasatosporales</taxon>
        <taxon>Streptomycetaceae</taxon>
        <taxon>Streptomyces</taxon>
    </lineage>
</organism>
<dbReference type="InterPro" id="IPR036736">
    <property type="entry name" value="ACP-like_sf"/>
</dbReference>
<protein>
    <recommendedName>
        <fullName evidence="1">Carrier domain-containing protein</fullName>
    </recommendedName>
</protein>
<dbReference type="Gene3D" id="1.10.1200.10">
    <property type="entry name" value="ACP-like"/>
    <property type="match status" value="1"/>
</dbReference>
<reference evidence="3" key="1">
    <citation type="submission" date="2015-11" db="EMBL/GenBank/DDBJ databases">
        <authorList>
            <consortium name="Cross-ministerial Strategic Innovation Promotion Program (SIP) consortium"/>
            <person name="Tomihama T."/>
            <person name="Ikenaga M."/>
            <person name="Sakai M."/>
            <person name="Okubo T."/>
            <person name="Ikeda S."/>
        </authorList>
    </citation>
    <scope>NUCLEOTIDE SEQUENCE [LARGE SCALE GENOMIC DNA]</scope>
    <source>
        <strain evidence="3">S58</strain>
    </source>
</reference>
<proteinExistence type="predicted"/>
<evidence type="ECO:0000313" key="3">
    <source>
        <dbReference type="Proteomes" id="UP000067448"/>
    </source>
</evidence>
<dbReference type="RefSeq" id="WP_059083694.1">
    <property type="nucleotide sequence ID" value="NZ_BCMM01000041.1"/>
</dbReference>
<name>A0A100JVJ0_STRSC</name>